<dbReference type="InParanoid" id="A0A167MPY4"/>
<keyword evidence="12" id="KW-0371">Homeobox</keyword>
<dbReference type="InterPro" id="IPR021786">
    <property type="entry name" value="Cdc5p/Cef1_C"/>
</dbReference>
<feature type="coiled-coil region" evidence="8">
    <location>
        <begin position="782"/>
        <end position="809"/>
    </location>
</feature>
<accession>A0A167MPY4</accession>
<feature type="domain" description="HTH myb-type" evidence="11">
    <location>
        <begin position="58"/>
        <end position="107"/>
    </location>
</feature>
<dbReference type="SMART" id="SM00717">
    <property type="entry name" value="SANT"/>
    <property type="match status" value="2"/>
</dbReference>
<evidence type="ECO:0000259" key="10">
    <source>
        <dbReference type="PROSITE" id="PS50090"/>
    </source>
</evidence>
<sequence>MRVLIKGGVWKNTEDEILKAAVSKYGKNQWARISSLLVRKSPKQCKARWYEWLDPSIKKTEWSKEEDEKLLHLAKLMPTQWRTIAPIVGRTPAQCLERYQRLLDEAEAREAGPLGDLGLTGSIGHESGPSADDVRKLRPGEIDPEPESKPARPDPVDMDEDEKEMLSEARARLANTQGKKAKRKARERQLEEARRLTSLQKRRELKAAGINMRAKKKKNVMDYNADVPFEKKMPLGFYDTTEEASRPVDPGKLTNVHLSKLNRRRADIEEEKQREKKRKSKANGGSGQPEGNQGRFIPAKDAKVVKMQEQEQIAKRRKLVLPAPQVGEDELEEIVKTGFAGESARMLVLEEGEEGATRGLIGDYSVTPNTLTTRTPRAPPSNDNLLQEARNLRALTSTQTPLLGHENTPYHMGGGTGFDGATPRHSSVQTPNPLMTPMRGSGPDDVMATPGSSSQQTPFKTPLRDHFKLNVQGQMIGGETPRDERLIQAQRKRALLDSLSSLPKPRNEWEIRLQDLEEKEDEKMIGTAAIIEDRSDVDLELKRAAEREEKERIARRSQAVQLNLPRPTSIPAKEKIDQDGDDEDIKSMVQDEFIRLLTHDAIKYPVAGGAIAPGASDLPGDLSDLEDEFTSEALEDARLEMDRELEKELALEEGANVKEAVWARVSSQPNFEAVWSKEHDDVLFSVRFNQFMTLDEIPDDEDKIQGLEKMVEANRKTMIRDATRAGKLEKKLDLRLGGYMARSAALSQQIMDAFDEFESAKIEYQSFLNLQLAEKVAIPRRIGALEDEVHKLAQRERELQQKYKELSDEK</sequence>
<dbReference type="EMBL" id="KV440981">
    <property type="protein sequence ID" value="OAD73489.1"/>
    <property type="molecule type" value="Genomic_DNA"/>
</dbReference>
<dbReference type="RefSeq" id="XP_018291529.1">
    <property type="nucleotide sequence ID" value="XM_018443977.1"/>
</dbReference>
<keyword evidence="7" id="KW-0539">Nucleus</keyword>
<dbReference type="FunCoup" id="A0A167MPY4">
    <property type="interactions" value="745"/>
</dbReference>
<dbReference type="PROSITE" id="PS50090">
    <property type="entry name" value="MYB_LIKE"/>
    <property type="match status" value="2"/>
</dbReference>
<feature type="domain" description="Myb-like" evidence="10">
    <location>
        <begin position="54"/>
        <end position="103"/>
    </location>
</feature>
<feature type="domain" description="HTH myb-type" evidence="11">
    <location>
        <begin position="1"/>
        <end position="57"/>
    </location>
</feature>
<evidence type="ECO:0000256" key="3">
    <source>
        <dbReference type="ARBA" id="ARBA00022728"/>
    </source>
</evidence>
<dbReference type="OrthoDB" id="1410009at2759"/>
<organism evidence="12 13">
    <name type="scientific">Phycomyces blakesleeanus (strain ATCC 8743b / DSM 1359 / FGSC 10004 / NBRC 33097 / NRRL 1555)</name>
    <dbReference type="NCBI Taxonomy" id="763407"/>
    <lineage>
        <taxon>Eukaryota</taxon>
        <taxon>Fungi</taxon>
        <taxon>Fungi incertae sedis</taxon>
        <taxon>Mucoromycota</taxon>
        <taxon>Mucoromycotina</taxon>
        <taxon>Mucoromycetes</taxon>
        <taxon>Mucorales</taxon>
        <taxon>Phycomycetaceae</taxon>
        <taxon>Phycomyces</taxon>
    </lineage>
</organism>
<feature type="compositionally biased region" description="Basic and acidic residues" evidence="9">
    <location>
        <begin position="264"/>
        <end position="274"/>
    </location>
</feature>
<dbReference type="Gene3D" id="1.10.10.60">
    <property type="entry name" value="Homeodomain-like"/>
    <property type="match status" value="2"/>
</dbReference>
<feature type="compositionally biased region" description="Polar residues" evidence="9">
    <location>
        <begin position="366"/>
        <end position="383"/>
    </location>
</feature>
<dbReference type="Proteomes" id="UP000077315">
    <property type="component" value="Unassembled WGS sequence"/>
</dbReference>
<evidence type="ECO:0000313" key="12">
    <source>
        <dbReference type="EMBL" id="OAD73489.1"/>
    </source>
</evidence>
<name>A0A167MPY4_PHYB8</name>
<feature type="domain" description="Myb-like" evidence="10">
    <location>
        <begin position="2"/>
        <end position="53"/>
    </location>
</feature>
<feature type="compositionally biased region" description="Basic and acidic residues" evidence="9">
    <location>
        <begin position="187"/>
        <end position="206"/>
    </location>
</feature>
<reference evidence="13" key="1">
    <citation type="submission" date="2015-06" db="EMBL/GenBank/DDBJ databases">
        <title>Expansion of signal transduction pathways in fungi by whole-genome duplication.</title>
        <authorList>
            <consortium name="DOE Joint Genome Institute"/>
            <person name="Corrochano L.M."/>
            <person name="Kuo A."/>
            <person name="Marcet-Houben M."/>
            <person name="Polaino S."/>
            <person name="Salamov A."/>
            <person name="Villalobos J.M."/>
            <person name="Alvarez M.I."/>
            <person name="Avalos J."/>
            <person name="Benito E.P."/>
            <person name="Benoit I."/>
            <person name="Burger G."/>
            <person name="Camino L.P."/>
            <person name="Canovas D."/>
            <person name="Cerda-Olmedo E."/>
            <person name="Cheng J.-F."/>
            <person name="Dominguez A."/>
            <person name="Elias M."/>
            <person name="Eslava A.P."/>
            <person name="Glaser F."/>
            <person name="Grimwood J."/>
            <person name="Gutierrez G."/>
            <person name="Heitman J."/>
            <person name="Henrissat B."/>
            <person name="Iturriaga E.A."/>
            <person name="Lang B.F."/>
            <person name="Lavin J.L."/>
            <person name="Lee S."/>
            <person name="Li W."/>
            <person name="Lindquist E."/>
            <person name="Lopez-Garcia S."/>
            <person name="Luque E.M."/>
            <person name="Marcos A.T."/>
            <person name="Martin J."/>
            <person name="McCluskey K."/>
            <person name="Medina H.R."/>
            <person name="Miralles-Duran A."/>
            <person name="Miyazaki A."/>
            <person name="Munoz-Torres E."/>
            <person name="Oguiza J.A."/>
            <person name="Ohm R."/>
            <person name="Olmedo M."/>
            <person name="Orejas M."/>
            <person name="Ortiz-Castellanos L."/>
            <person name="Pisabarro A.G."/>
            <person name="Rodriguez-Romero J."/>
            <person name="Ruiz-Herrera J."/>
            <person name="Ruiz-Vazquez R."/>
            <person name="Sanz C."/>
            <person name="Schackwitz W."/>
            <person name="Schmutz J."/>
            <person name="Shahriari M."/>
            <person name="Shelest E."/>
            <person name="Silva-Franco F."/>
            <person name="Soanes D."/>
            <person name="Syed K."/>
            <person name="Tagua V.G."/>
            <person name="Talbot N.J."/>
            <person name="Thon M."/>
            <person name="De vries R.P."/>
            <person name="Wiebenga A."/>
            <person name="Yadav J.S."/>
            <person name="Braun E.L."/>
            <person name="Baker S."/>
            <person name="Garre V."/>
            <person name="Horwitz B."/>
            <person name="Torres-Martinez S."/>
            <person name="Idnurm A."/>
            <person name="Herrera-Estrella A."/>
            <person name="Gabaldon T."/>
            <person name="Grigoriev I.V."/>
        </authorList>
    </citation>
    <scope>NUCLEOTIDE SEQUENCE [LARGE SCALE GENOMIC DNA]</scope>
    <source>
        <strain evidence="13">NRRL 1555(-)</strain>
    </source>
</reference>
<feature type="region of interest" description="Disordered" evidence="9">
    <location>
        <begin position="241"/>
        <end position="297"/>
    </location>
</feature>
<evidence type="ECO:0000313" key="13">
    <source>
        <dbReference type="Proteomes" id="UP000077315"/>
    </source>
</evidence>
<feature type="compositionally biased region" description="Basic and acidic residues" evidence="9">
    <location>
        <begin position="132"/>
        <end position="155"/>
    </location>
</feature>
<dbReference type="InterPro" id="IPR009057">
    <property type="entry name" value="Homeodomain-like_sf"/>
</dbReference>
<keyword evidence="8" id="KW-0175">Coiled coil</keyword>
<dbReference type="PROSITE" id="PS51294">
    <property type="entry name" value="HTH_MYB"/>
    <property type="match status" value="2"/>
</dbReference>
<evidence type="ECO:0000256" key="7">
    <source>
        <dbReference type="ARBA" id="ARBA00023242"/>
    </source>
</evidence>
<dbReference type="InterPro" id="IPR001005">
    <property type="entry name" value="SANT/Myb"/>
</dbReference>
<dbReference type="FunFam" id="1.10.10.60:FF:000021">
    <property type="entry name" value="CDC5 cell division cycle 5-like"/>
    <property type="match status" value="1"/>
</dbReference>
<evidence type="ECO:0000256" key="9">
    <source>
        <dbReference type="SAM" id="MobiDB-lite"/>
    </source>
</evidence>
<dbReference type="AlphaFoldDB" id="A0A167MPY4"/>
<dbReference type="CDD" id="cd00167">
    <property type="entry name" value="SANT"/>
    <property type="match status" value="1"/>
</dbReference>
<dbReference type="GeneID" id="29004882"/>
<evidence type="ECO:0000259" key="11">
    <source>
        <dbReference type="PROSITE" id="PS51294"/>
    </source>
</evidence>
<dbReference type="STRING" id="763407.A0A167MPY4"/>
<evidence type="ECO:0000256" key="8">
    <source>
        <dbReference type="SAM" id="Coils"/>
    </source>
</evidence>
<keyword evidence="5 12" id="KW-0238">DNA-binding</keyword>
<dbReference type="PANTHER" id="PTHR45885">
    <property type="entry name" value="CELL DIVISION CYCLE 5-LIKE PROTEIN"/>
    <property type="match status" value="1"/>
</dbReference>
<dbReference type="Pfam" id="PF11831">
    <property type="entry name" value="Myb_Cef"/>
    <property type="match status" value="1"/>
</dbReference>
<gene>
    <name evidence="12" type="ORF">PHYBLDRAFT_96681</name>
</gene>
<keyword evidence="6" id="KW-0508">mRNA splicing</keyword>
<dbReference type="InterPro" id="IPR047242">
    <property type="entry name" value="CDC5L/Cef1"/>
</dbReference>
<evidence type="ECO:0000256" key="4">
    <source>
        <dbReference type="ARBA" id="ARBA00022737"/>
    </source>
</evidence>
<feature type="non-terminal residue" evidence="12">
    <location>
        <position position="810"/>
    </location>
</feature>
<evidence type="ECO:0000256" key="1">
    <source>
        <dbReference type="ARBA" id="ARBA00010506"/>
    </source>
</evidence>
<evidence type="ECO:0000256" key="5">
    <source>
        <dbReference type="ARBA" id="ARBA00023125"/>
    </source>
</evidence>
<dbReference type="GO" id="GO:0005681">
    <property type="term" value="C:spliceosomal complex"/>
    <property type="evidence" value="ECO:0007669"/>
    <property type="project" value="UniProtKB-KW"/>
</dbReference>
<keyword evidence="13" id="KW-1185">Reference proteome</keyword>
<keyword evidence="2" id="KW-0507">mRNA processing</keyword>
<protein>
    <submittedName>
        <fullName evidence="12">Homeodomain-like DNA binding domain-containing transcription factor</fullName>
    </submittedName>
</protein>
<evidence type="ECO:0000256" key="2">
    <source>
        <dbReference type="ARBA" id="ARBA00022664"/>
    </source>
</evidence>
<feature type="region of interest" description="Disordered" evidence="9">
    <location>
        <begin position="113"/>
        <end position="211"/>
    </location>
</feature>
<keyword evidence="3" id="KW-0747">Spliceosome</keyword>
<dbReference type="VEuPathDB" id="FungiDB:PHYBLDRAFT_96681"/>
<dbReference type="InterPro" id="IPR047240">
    <property type="entry name" value="SANT_CDC5L_II"/>
</dbReference>
<feature type="region of interest" description="Disordered" evidence="9">
    <location>
        <begin position="359"/>
        <end position="383"/>
    </location>
</feature>
<keyword evidence="4" id="KW-0677">Repeat</keyword>
<dbReference type="GO" id="GO:0000974">
    <property type="term" value="C:Prp19 complex"/>
    <property type="evidence" value="ECO:0007669"/>
    <property type="project" value="InterPro"/>
</dbReference>
<dbReference type="GO" id="GO:0003677">
    <property type="term" value="F:DNA binding"/>
    <property type="evidence" value="ECO:0007669"/>
    <property type="project" value="UniProtKB-KW"/>
</dbReference>
<feature type="region of interest" description="Disordered" evidence="9">
    <location>
        <begin position="550"/>
        <end position="580"/>
    </location>
</feature>
<dbReference type="PANTHER" id="PTHR45885:SF1">
    <property type="entry name" value="CELL DIVISION CYCLE 5-LIKE PROTEIN"/>
    <property type="match status" value="1"/>
</dbReference>
<evidence type="ECO:0000256" key="6">
    <source>
        <dbReference type="ARBA" id="ARBA00023187"/>
    </source>
</evidence>
<dbReference type="InterPro" id="IPR017930">
    <property type="entry name" value="Myb_dom"/>
</dbReference>
<dbReference type="GO" id="GO:0000398">
    <property type="term" value="P:mRNA splicing, via spliceosome"/>
    <property type="evidence" value="ECO:0007669"/>
    <property type="project" value="InterPro"/>
</dbReference>
<proteinExistence type="inferred from homology"/>
<dbReference type="Pfam" id="PF13921">
    <property type="entry name" value="Myb_DNA-bind_6"/>
    <property type="match status" value="1"/>
</dbReference>
<comment type="similarity">
    <text evidence="1">Belongs to the CEF1 family.</text>
</comment>
<dbReference type="SUPFAM" id="SSF46689">
    <property type="entry name" value="Homeodomain-like"/>
    <property type="match status" value="1"/>
</dbReference>
<dbReference type="CDD" id="cd11659">
    <property type="entry name" value="SANT_CDC5_II"/>
    <property type="match status" value="1"/>
</dbReference>